<gene>
    <name evidence="1" type="ORF">EXIGLDRAFT_838337</name>
</gene>
<evidence type="ECO:0000313" key="2">
    <source>
        <dbReference type="Proteomes" id="UP000077266"/>
    </source>
</evidence>
<dbReference type="Proteomes" id="UP000077266">
    <property type="component" value="Unassembled WGS sequence"/>
</dbReference>
<evidence type="ECO:0008006" key="3">
    <source>
        <dbReference type="Google" id="ProtNLM"/>
    </source>
</evidence>
<dbReference type="InParanoid" id="A0A165FXM7"/>
<dbReference type="AlphaFoldDB" id="A0A165FXM7"/>
<reference evidence="1 2" key="1">
    <citation type="journal article" date="2016" name="Mol. Biol. Evol.">
        <title>Comparative Genomics of Early-Diverging Mushroom-Forming Fungi Provides Insights into the Origins of Lignocellulose Decay Capabilities.</title>
        <authorList>
            <person name="Nagy L.G."/>
            <person name="Riley R."/>
            <person name="Tritt A."/>
            <person name="Adam C."/>
            <person name="Daum C."/>
            <person name="Floudas D."/>
            <person name="Sun H."/>
            <person name="Yadav J.S."/>
            <person name="Pangilinan J."/>
            <person name="Larsson K.H."/>
            <person name="Matsuura K."/>
            <person name="Barry K."/>
            <person name="Labutti K."/>
            <person name="Kuo R."/>
            <person name="Ohm R.A."/>
            <person name="Bhattacharya S.S."/>
            <person name="Shirouzu T."/>
            <person name="Yoshinaga Y."/>
            <person name="Martin F.M."/>
            <person name="Grigoriev I.V."/>
            <person name="Hibbett D.S."/>
        </authorList>
    </citation>
    <scope>NUCLEOTIDE SEQUENCE [LARGE SCALE GENOMIC DNA]</scope>
    <source>
        <strain evidence="1 2">HHB12029</strain>
    </source>
</reference>
<dbReference type="InterPro" id="IPR032675">
    <property type="entry name" value="LRR_dom_sf"/>
</dbReference>
<evidence type="ECO:0000313" key="1">
    <source>
        <dbReference type="EMBL" id="KZV89684.1"/>
    </source>
</evidence>
<dbReference type="EMBL" id="KV426066">
    <property type="protein sequence ID" value="KZV89684.1"/>
    <property type="molecule type" value="Genomic_DNA"/>
</dbReference>
<organism evidence="1 2">
    <name type="scientific">Exidia glandulosa HHB12029</name>
    <dbReference type="NCBI Taxonomy" id="1314781"/>
    <lineage>
        <taxon>Eukaryota</taxon>
        <taxon>Fungi</taxon>
        <taxon>Dikarya</taxon>
        <taxon>Basidiomycota</taxon>
        <taxon>Agaricomycotina</taxon>
        <taxon>Agaricomycetes</taxon>
        <taxon>Auriculariales</taxon>
        <taxon>Exidiaceae</taxon>
        <taxon>Exidia</taxon>
    </lineage>
</organism>
<sequence>MAKLRSEPSDPDPASGLIHAFPSAHVVHRDRPSKTMLLDKSASGQLLVRLDDSDDMFAFKKHSAWAAFDGSKILHIRADPILLEHGYALFPVLTICGRAISSMHIEQSSMRTPDINMVELFEALSSMPSLRDLVINVFKLPDLSPVTETPPISFHLRRLTLNSIFHGWLRLLAQSSDTLHYLSVGCDRLILDSNGPNADGSLTTLRSVTSLCLRDEFDPALVQACPGLHTLALVSYTSAFEYHMMLCLDAAPPTLQHLIFDVIESASGFEVWDIVGLLEARHPATDRLRRITILPYFWRPELDDEGLRARVVLQRLCRERRIAVSIFQ</sequence>
<protein>
    <recommendedName>
        <fullName evidence="3">F-box domain-containing protein</fullName>
    </recommendedName>
</protein>
<dbReference type="Gene3D" id="3.80.10.10">
    <property type="entry name" value="Ribonuclease Inhibitor"/>
    <property type="match status" value="1"/>
</dbReference>
<keyword evidence="2" id="KW-1185">Reference proteome</keyword>
<accession>A0A165FXM7</accession>
<proteinExistence type="predicted"/>
<name>A0A165FXM7_EXIGL</name>